<keyword evidence="2" id="KW-1185">Reference proteome</keyword>
<reference evidence="1 2" key="1">
    <citation type="journal article" date="2014" name="Genome Biol.">
        <title>Transcriptome and methylome profiling reveals relics of genome dominance in the mesopolyploid Brassica oleracea.</title>
        <authorList>
            <person name="Parkin I.A."/>
            <person name="Koh C."/>
            <person name="Tang H."/>
            <person name="Robinson S.J."/>
            <person name="Kagale S."/>
            <person name="Clarke W.E."/>
            <person name="Town C.D."/>
            <person name="Nixon J."/>
            <person name="Krishnakumar V."/>
            <person name="Bidwell S.L."/>
            <person name="Denoeud F."/>
            <person name="Belcram H."/>
            <person name="Links M.G."/>
            <person name="Just J."/>
            <person name="Clarke C."/>
            <person name="Bender T."/>
            <person name="Huebert T."/>
            <person name="Mason A.S."/>
            <person name="Pires J.C."/>
            <person name="Barker G."/>
            <person name="Moore J."/>
            <person name="Walley P.G."/>
            <person name="Manoli S."/>
            <person name="Batley J."/>
            <person name="Edwards D."/>
            <person name="Nelson M.N."/>
            <person name="Wang X."/>
            <person name="Paterson A.H."/>
            <person name="King G."/>
            <person name="Bancroft I."/>
            <person name="Chalhoub B."/>
            <person name="Sharpe A.G."/>
        </authorList>
    </citation>
    <scope>NUCLEOTIDE SEQUENCE</scope>
    <source>
        <strain evidence="1 2">cv. TO1000</strain>
    </source>
</reference>
<dbReference type="Gramene" id="Bo4g009350.1">
    <property type="protein sequence ID" value="Bo4g009350.1"/>
    <property type="gene ID" value="Bo4g009350"/>
</dbReference>
<accession>A0A0D3BNU6</accession>
<evidence type="ECO:0000313" key="1">
    <source>
        <dbReference type="EnsemblPlants" id="Bo4g009350.1"/>
    </source>
</evidence>
<reference evidence="1" key="2">
    <citation type="submission" date="2015-03" db="UniProtKB">
        <authorList>
            <consortium name="EnsemblPlants"/>
        </authorList>
    </citation>
    <scope>IDENTIFICATION</scope>
</reference>
<organism evidence="1 2">
    <name type="scientific">Brassica oleracea var. oleracea</name>
    <dbReference type="NCBI Taxonomy" id="109376"/>
    <lineage>
        <taxon>Eukaryota</taxon>
        <taxon>Viridiplantae</taxon>
        <taxon>Streptophyta</taxon>
        <taxon>Embryophyta</taxon>
        <taxon>Tracheophyta</taxon>
        <taxon>Spermatophyta</taxon>
        <taxon>Magnoliopsida</taxon>
        <taxon>eudicotyledons</taxon>
        <taxon>Gunneridae</taxon>
        <taxon>Pentapetalae</taxon>
        <taxon>rosids</taxon>
        <taxon>malvids</taxon>
        <taxon>Brassicales</taxon>
        <taxon>Brassicaceae</taxon>
        <taxon>Brassiceae</taxon>
        <taxon>Brassica</taxon>
    </lineage>
</organism>
<sequence>MVMEEKLVIKELEQGRELAKRLMSNLKDTSSVESSKTLISEILSIYQNDISMLSVTEEDKNILKRSREIDDKDTKNIFKKRFFILGIKRFFKSLEMKKSPCYTFMRWKGR</sequence>
<name>A0A0D3BNU6_BRAOL</name>
<protein>
    <submittedName>
        <fullName evidence="1">Uncharacterized protein</fullName>
    </submittedName>
</protein>
<dbReference type="EnsemblPlants" id="Bo4g009350.1">
    <property type="protein sequence ID" value="Bo4g009350.1"/>
    <property type="gene ID" value="Bo4g009350"/>
</dbReference>
<dbReference type="Proteomes" id="UP000032141">
    <property type="component" value="Chromosome C4"/>
</dbReference>
<dbReference type="STRING" id="109376.A0A0D3BNU6"/>
<proteinExistence type="predicted"/>
<dbReference type="AlphaFoldDB" id="A0A0D3BNU6"/>
<evidence type="ECO:0000313" key="2">
    <source>
        <dbReference type="Proteomes" id="UP000032141"/>
    </source>
</evidence>
<dbReference type="HOGENOM" id="CLU_2174510_0_0_1"/>